<evidence type="ECO:0000256" key="10">
    <source>
        <dbReference type="ARBA" id="ARBA00023125"/>
    </source>
</evidence>
<keyword evidence="11 14" id="KW-0413">Isomerase</keyword>
<keyword evidence="10" id="KW-0238">DNA-binding</keyword>
<dbReference type="CDD" id="cd03366">
    <property type="entry name" value="TOPRIM_TopoIIA_GyrB"/>
    <property type="match status" value="1"/>
</dbReference>
<keyword evidence="6" id="KW-0547">Nucleotide-binding</keyword>
<name>A0A2M8KYC3_9BACT</name>
<dbReference type="PROSITE" id="PS00177">
    <property type="entry name" value="TOPOISOMERASE_II"/>
    <property type="match status" value="1"/>
</dbReference>
<dbReference type="Gene3D" id="3.30.230.10">
    <property type="match status" value="1"/>
</dbReference>
<dbReference type="FunFam" id="3.30.230.10:FF:000005">
    <property type="entry name" value="DNA gyrase subunit B"/>
    <property type="match status" value="1"/>
</dbReference>
<dbReference type="GO" id="GO:0003677">
    <property type="term" value="F:DNA binding"/>
    <property type="evidence" value="ECO:0007669"/>
    <property type="project" value="UniProtKB-KW"/>
</dbReference>
<evidence type="ECO:0000256" key="7">
    <source>
        <dbReference type="ARBA" id="ARBA00022840"/>
    </source>
</evidence>
<dbReference type="InterPro" id="IPR006171">
    <property type="entry name" value="TOPRIM_dom"/>
</dbReference>
<evidence type="ECO:0000259" key="13">
    <source>
        <dbReference type="PROSITE" id="PS50880"/>
    </source>
</evidence>
<dbReference type="Pfam" id="PF02518">
    <property type="entry name" value="HATPase_c"/>
    <property type="match status" value="1"/>
</dbReference>
<comment type="caution">
    <text evidence="14">The sequence shown here is derived from an EMBL/GenBank/DDBJ whole genome shotgun (WGS) entry which is preliminary data.</text>
</comment>
<evidence type="ECO:0000313" key="14">
    <source>
        <dbReference type="EMBL" id="PJE64934.1"/>
    </source>
</evidence>
<feature type="region of interest" description="Disordered" evidence="12">
    <location>
        <begin position="576"/>
        <end position="613"/>
    </location>
</feature>
<gene>
    <name evidence="14" type="primary">gyrB</name>
    <name evidence="14" type="ORF">COU90_00115</name>
</gene>
<evidence type="ECO:0000256" key="8">
    <source>
        <dbReference type="ARBA" id="ARBA00022842"/>
    </source>
</evidence>
<dbReference type="InterPro" id="IPR013760">
    <property type="entry name" value="Topo_IIA-like_dom_sf"/>
</dbReference>
<dbReference type="InterPro" id="IPR018522">
    <property type="entry name" value="TopoIIA_CS"/>
</dbReference>
<evidence type="ECO:0000256" key="4">
    <source>
        <dbReference type="ARBA" id="ARBA00012895"/>
    </source>
</evidence>
<dbReference type="SMART" id="SM00387">
    <property type="entry name" value="HATPase_c"/>
    <property type="match status" value="1"/>
</dbReference>
<evidence type="ECO:0000256" key="5">
    <source>
        <dbReference type="ARBA" id="ARBA00022723"/>
    </source>
</evidence>
<feature type="domain" description="Toprim" evidence="13">
    <location>
        <begin position="432"/>
        <end position="546"/>
    </location>
</feature>
<dbReference type="PRINTS" id="PR00418">
    <property type="entry name" value="TPI2FAMILY"/>
</dbReference>
<dbReference type="InterPro" id="IPR020568">
    <property type="entry name" value="Ribosomal_Su5_D2-typ_SF"/>
</dbReference>
<dbReference type="SUPFAM" id="SSF54211">
    <property type="entry name" value="Ribosomal protein S5 domain 2-like"/>
    <property type="match status" value="1"/>
</dbReference>
<dbReference type="Pfam" id="PF00986">
    <property type="entry name" value="DNA_gyraseB_C"/>
    <property type="match status" value="1"/>
</dbReference>
<dbReference type="PANTHER" id="PTHR45866:SF1">
    <property type="entry name" value="DNA GYRASE SUBUNIT B, MITOCHONDRIAL"/>
    <property type="match status" value="1"/>
</dbReference>
<evidence type="ECO:0000256" key="6">
    <source>
        <dbReference type="ARBA" id="ARBA00022741"/>
    </source>
</evidence>
<evidence type="ECO:0000256" key="9">
    <source>
        <dbReference type="ARBA" id="ARBA00023029"/>
    </source>
</evidence>
<dbReference type="InterPro" id="IPR000565">
    <property type="entry name" value="Topo_IIA_B"/>
</dbReference>
<feature type="compositionally biased region" description="Acidic residues" evidence="12">
    <location>
        <begin position="595"/>
        <end position="605"/>
    </location>
</feature>
<dbReference type="GO" id="GO:0005694">
    <property type="term" value="C:chromosome"/>
    <property type="evidence" value="ECO:0007669"/>
    <property type="project" value="InterPro"/>
</dbReference>
<dbReference type="SUPFAM" id="SSF55874">
    <property type="entry name" value="ATPase domain of HSP90 chaperone/DNA topoisomerase II/histidine kinase"/>
    <property type="match status" value="1"/>
</dbReference>
<dbReference type="PROSITE" id="PS50880">
    <property type="entry name" value="TOPRIM"/>
    <property type="match status" value="1"/>
</dbReference>
<keyword evidence="9" id="KW-0799">Topoisomerase</keyword>
<dbReference type="AlphaFoldDB" id="A0A2M8KYC3"/>
<dbReference type="InterPro" id="IPR013759">
    <property type="entry name" value="Topo_IIA_B_C"/>
</dbReference>
<protein>
    <recommendedName>
        <fullName evidence="4">DNA topoisomerase (ATP-hydrolyzing)</fullName>
        <ecNumber evidence="4">5.6.2.2</ecNumber>
    </recommendedName>
</protein>
<dbReference type="InterPro" id="IPR001241">
    <property type="entry name" value="Topo_IIA"/>
</dbReference>
<dbReference type="Pfam" id="PF01751">
    <property type="entry name" value="Toprim"/>
    <property type="match status" value="1"/>
</dbReference>
<feature type="compositionally biased region" description="Basic and acidic residues" evidence="12">
    <location>
        <begin position="576"/>
        <end position="594"/>
    </location>
</feature>
<reference evidence="15" key="1">
    <citation type="submission" date="2017-09" db="EMBL/GenBank/DDBJ databases">
        <title>Depth-based differentiation of microbial function through sediment-hosted aquifers and enrichment of novel symbionts in the deep terrestrial subsurface.</title>
        <authorList>
            <person name="Probst A.J."/>
            <person name="Ladd B."/>
            <person name="Jarett J.K."/>
            <person name="Geller-Mcgrath D.E."/>
            <person name="Sieber C.M.K."/>
            <person name="Emerson J.B."/>
            <person name="Anantharaman K."/>
            <person name="Thomas B.C."/>
            <person name="Malmstrom R."/>
            <person name="Stieglmeier M."/>
            <person name="Klingl A."/>
            <person name="Woyke T."/>
            <person name="Ryan C.M."/>
            <person name="Banfield J.F."/>
        </authorList>
    </citation>
    <scope>NUCLEOTIDE SEQUENCE [LARGE SCALE GENOMIC DNA]</scope>
</reference>
<dbReference type="EC" id="5.6.2.2" evidence="4"/>
<evidence type="ECO:0000256" key="3">
    <source>
        <dbReference type="ARBA" id="ARBA00010708"/>
    </source>
</evidence>
<dbReference type="CDD" id="cd00822">
    <property type="entry name" value="TopoII_Trans_DNA_gyrase"/>
    <property type="match status" value="1"/>
</dbReference>
<accession>A0A2M8KYC3</accession>
<dbReference type="GO" id="GO:0006265">
    <property type="term" value="P:DNA topological change"/>
    <property type="evidence" value="ECO:0007669"/>
    <property type="project" value="InterPro"/>
</dbReference>
<dbReference type="FunFam" id="3.40.50.670:FF:000001">
    <property type="entry name" value="DNA topoisomerase 2"/>
    <property type="match status" value="1"/>
</dbReference>
<dbReference type="NCBIfam" id="NF011501">
    <property type="entry name" value="PRK14939.1"/>
    <property type="match status" value="1"/>
</dbReference>
<dbReference type="Gene3D" id="3.40.50.670">
    <property type="match status" value="1"/>
</dbReference>
<comment type="similarity">
    <text evidence="3">Belongs to the type II topoisomerase GyrB family.</text>
</comment>
<dbReference type="GO" id="GO:0003918">
    <property type="term" value="F:DNA topoisomerase type II (double strand cut, ATP-hydrolyzing) activity"/>
    <property type="evidence" value="ECO:0007669"/>
    <property type="project" value="UniProtKB-EC"/>
</dbReference>
<evidence type="ECO:0000256" key="12">
    <source>
        <dbReference type="SAM" id="MobiDB-lite"/>
    </source>
</evidence>
<dbReference type="Proteomes" id="UP000229098">
    <property type="component" value="Unassembled WGS sequence"/>
</dbReference>
<dbReference type="GO" id="GO:0046872">
    <property type="term" value="F:metal ion binding"/>
    <property type="evidence" value="ECO:0007669"/>
    <property type="project" value="UniProtKB-KW"/>
</dbReference>
<dbReference type="InterPro" id="IPR034160">
    <property type="entry name" value="TOPRIM_GyrB"/>
</dbReference>
<dbReference type="Gene3D" id="3.30.565.10">
    <property type="entry name" value="Histidine kinase-like ATPase, C-terminal domain"/>
    <property type="match status" value="1"/>
</dbReference>
<dbReference type="NCBIfam" id="TIGR01059">
    <property type="entry name" value="gyrB"/>
    <property type="match status" value="1"/>
</dbReference>
<dbReference type="CDD" id="cd16928">
    <property type="entry name" value="HATPase_GyrB-like"/>
    <property type="match status" value="1"/>
</dbReference>
<feature type="non-terminal residue" evidence="14">
    <location>
        <position position="670"/>
    </location>
</feature>
<evidence type="ECO:0000256" key="11">
    <source>
        <dbReference type="ARBA" id="ARBA00023235"/>
    </source>
</evidence>
<evidence type="ECO:0000256" key="1">
    <source>
        <dbReference type="ARBA" id="ARBA00000185"/>
    </source>
</evidence>
<dbReference type="InterPro" id="IPR036890">
    <property type="entry name" value="HATPase_C_sf"/>
</dbReference>
<dbReference type="InterPro" id="IPR014721">
    <property type="entry name" value="Ribsml_uS5_D2-typ_fold_subgr"/>
</dbReference>
<keyword evidence="5" id="KW-0479">Metal-binding</keyword>
<dbReference type="NCBIfam" id="NF004189">
    <property type="entry name" value="PRK05644.1"/>
    <property type="match status" value="1"/>
</dbReference>
<dbReference type="GO" id="GO:0005524">
    <property type="term" value="F:ATP binding"/>
    <property type="evidence" value="ECO:0007669"/>
    <property type="project" value="UniProtKB-KW"/>
</dbReference>
<sequence length="670" mass="74597">MAKKEEKKTSGNKGSSDYGAKDIFVLEGLEPVRKRPGMYIGSTGPDGLHHLVWEIIDNAIDEAMAGYAHHIEAVILPGNSVRVTDDGRGIPVDIHKQTKKSALETIMTTLHAGGKFGGGAYKVSGGLHGVGASVVNALSTNMKVEVCKEGALYRQEYNRGVPKAQVKKVGTCTAQGTAVTFEPDADIFTEKEFNWKRILDRARQQSYLTRGIRMTLRDERDPENEQHYGFHFEGGIASYVKYLNRDITPVHETIFYASKDVNEAFIEIALQYADDLQGREMGFANNIHTPEGGMHITGFRTALTRVLNDYARKSSALKQDEENLTGEDVREGLTVVISIKLQETQFEGQTKSKLGNPEARTITESMFAETFGMFLEEHPTDARAIVAKVILAAKARKAAKAAKDTILRKGLLDGMTLPGKLADCQSKKAEESELYLVEGDSAGGSAKQARDRRNQAILPLRGKILNVERARLDKMLDSKEIKALVIALGAAIADEFNIDKLRYHKIVIMTDADVDGAHIRTLLLTLFYRYFRPIVEAGYLYIAQPPLYKISRGREFRYAYTEAEKEKVLTEMQAAKEEKAKGKNKKSEKIKNEDTNEGEESDNEAEGGTQATKGFNIQRYKGLGEMNPEQLWETTMDPERRMFLKVTVKDAEEADHIFDVLMGGEVAPRK</sequence>
<dbReference type="EMBL" id="PFEF01000001">
    <property type="protein sequence ID" value="PJE64934.1"/>
    <property type="molecule type" value="Genomic_DNA"/>
</dbReference>
<dbReference type="PRINTS" id="PR01159">
    <property type="entry name" value="DNAGYRASEB"/>
</dbReference>
<keyword evidence="7" id="KW-0067">ATP-binding</keyword>
<comment type="cofactor">
    <cofactor evidence="2">
        <name>Mg(2+)</name>
        <dbReference type="ChEBI" id="CHEBI:18420"/>
    </cofactor>
</comment>
<evidence type="ECO:0000313" key="15">
    <source>
        <dbReference type="Proteomes" id="UP000229098"/>
    </source>
</evidence>
<comment type="catalytic activity">
    <reaction evidence="1">
        <text>ATP-dependent breakage, passage and rejoining of double-stranded DNA.</text>
        <dbReference type="EC" id="5.6.2.2"/>
    </reaction>
</comment>
<dbReference type="InterPro" id="IPR002288">
    <property type="entry name" value="DNA_gyrase_B_C"/>
</dbReference>
<organism evidence="14 15">
    <name type="scientific">Candidatus Ryanbacteria bacterium CG10_big_fil_rev_8_21_14_0_10_43_42</name>
    <dbReference type="NCBI Taxonomy" id="1974864"/>
    <lineage>
        <taxon>Bacteria</taxon>
        <taxon>Candidatus Ryaniibacteriota</taxon>
    </lineage>
</organism>
<dbReference type="SUPFAM" id="SSF56719">
    <property type="entry name" value="Type II DNA topoisomerase"/>
    <property type="match status" value="1"/>
</dbReference>
<proteinExistence type="inferred from homology"/>
<dbReference type="InterPro" id="IPR011557">
    <property type="entry name" value="GyrB"/>
</dbReference>
<dbReference type="SMART" id="SM00433">
    <property type="entry name" value="TOP2c"/>
    <property type="match status" value="1"/>
</dbReference>
<dbReference type="FunFam" id="3.30.565.10:FF:000002">
    <property type="entry name" value="DNA gyrase subunit B"/>
    <property type="match status" value="1"/>
</dbReference>
<dbReference type="PANTHER" id="PTHR45866">
    <property type="entry name" value="DNA GYRASE/TOPOISOMERASE SUBUNIT B"/>
    <property type="match status" value="1"/>
</dbReference>
<evidence type="ECO:0000256" key="2">
    <source>
        <dbReference type="ARBA" id="ARBA00001946"/>
    </source>
</evidence>
<dbReference type="Pfam" id="PF00204">
    <property type="entry name" value="DNA_gyraseB"/>
    <property type="match status" value="1"/>
</dbReference>
<dbReference type="InterPro" id="IPR003594">
    <property type="entry name" value="HATPase_dom"/>
</dbReference>
<keyword evidence="8" id="KW-0460">Magnesium</keyword>
<dbReference type="InterPro" id="IPR013506">
    <property type="entry name" value="Topo_IIA_bsu_dom2"/>
</dbReference>